<gene>
    <name evidence="6" type="primary">prmA</name>
    <name evidence="7" type="ORF">TBH_C0080</name>
</gene>
<feature type="binding site" evidence="6">
    <location>
        <position position="166"/>
    </location>
    <ligand>
        <name>S-adenosyl-L-methionine</name>
        <dbReference type="ChEBI" id="CHEBI:59789"/>
    </ligand>
</feature>
<evidence type="ECO:0000256" key="4">
    <source>
        <dbReference type="ARBA" id="ARBA00022679"/>
    </source>
</evidence>
<feature type="binding site" evidence="6">
    <location>
        <position position="229"/>
    </location>
    <ligand>
        <name>S-adenosyl-L-methionine</name>
        <dbReference type="ChEBI" id="CHEBI:59789"/>
    </ligand>
</feature>
<evidence type="ECO:0000256" key="5">
    <source>
        <dbReference type="ARBA" id="ARBA00022691"/>
    </source>
</evidence>
<evidence type="ECO:0000256" key="1">
    <source>
        <dbReference type="ARBA" id="ARBA00009741"/>
    </source>
</evidence>
<dbReference type="EC" id="2.1.1.-" evidence="6"/>
<comment type="subcellular location">
    <subcellularLocation>
        <location evidence="6">Cytoplasm</location>
    </subcellularLocation>
</comment>
<dbReference type="SUPFAM" id="SSF53335">
    <property type="entry name" value="S-adenosyl-L-methionine-dependent methyltransferases"/>
    <property type="match status" value="1"/>
</dbReference>
<reference evidence="7 8" key="1">
    <citation type="journal article" date="2014" name="PLoS ONE">
        <title>Physiological and genomic features of a novel sulfur-oxidizing gammaproteobacterium belonging to a previously uncultivated symbiotic lineage isolated from a hydrothermal vent.</title>
        <authorList>
            <person name="Nunoura T."/>
            <person name="Takaki Y."/>
            <person name="Kazama H."/>
            <person name="Kakuta J."/>
            <person name="Shimamura S."/>
            <person name="Makita H."/>
            <person name="Hirai M."/>
            <person name="Miyazaki M."/>
            <person name="Takai K."/>
        </authorList>
    </citation>
    <scope>NUCLEOTIDE SEQUENCE [LARGE SCALE GENOMIC DNA]</scope>
    <source>
        <strain evidence="7 8">Hiromi1</strain>
    </source>
</reference>
<comment type="function">
    <text evidence="6">Methylates ribosomal protein L11.</text>
</comment>
<evidence type="ECO:0000313" key="7">
    <source>
        <dbReference type="EMBL" id="BAO43029.1"/>
    </source>
</evidence>
<organism evidence="7 8">
    <name type="scientific">Thiolapillus brandeum</name>
    <dbReference type="NCBI Taxonomy" id="1076588"/>
    <lineage>
        <taxon>Bacteria</taxon>
        <taxon>Pseudomonadati</taxon>
        <taxon>Pseudomonadota</taxon>
        <taxon>Gammaproteobacteria</taxon>
        <taxon>Chromatiales</taxon>
        <taxon>Sedimenticolaceae</taxon>
        <taxon>Thiolapillus</taxon>
    </lineage>
</organism>
<keyword evidence="2 6" id="KW-0963">Cytoplasm</keyword>
<dbReference type="PANTHER" id="PTHR43648:SF1">
    <property type="entry name" value="ELECTRON TRANSFER FLAVOPROTEIN BETA SUBUNIT LYSINE METHYLTRANSFERASE"/>
    <property type="match status" value="1"/>
</dbReference>
<keyword evidence="7" id="KW-0689">Ribosomal protein</keyword>
<dbReference type="CDD" id="cd02440">
    <property type="entry name" value="AdoMet_MTases"/>
    <property type="match status" value="1"/>
</dbReference>
<dbReference type="OrthoDB" id="9785995at2"/>
<dbReference type="InterPro" id="IPR004498">
    <property type="entry name" value="Ribosomal_PrmA_MeTrfase"/>
</dbReference>
<dbReference type="InterPro" id="IPR029063">
    <property type="entry name" value="SAM-dependent_MTases_sf"/>
</dbReference>
<dbReference type="GO" id="GO:0032259">
    <property type="term" value="P:methylation"/>
    <property type="evidence" value="ECO:0007669"/>
    <property type="project" value="UniProtKB-KW"/>
</dbReference>
<keyword evidence="8" id="KW-1185">Reference proteome</keyword>
<dbReference type="PIRSF" id="PIRSF000401">
    <property type="entry name" value="RPL11_MTase"/>
    <property type="match status" value="1"/>
</dbReference>
<dbReference type="KEGG" id="tbn:TBH_C0080"/>
<dbReference type="Gene3D" id="3.40.50.150">
    <property type="entry name" value="Vaccinia Virus protein VP39"/>
    <property type="match status" value="1"/>
</dbReference>
<dbReference type="InterPro" id="IPR050078">
    <property type="entry name" value="Ribosomal_L11_MeTrfase_PrmA"/>
</dbReference>
<comment type="catalytic activity">
    <reaction evidence="6">
        <text>L-lysyl-[protein] + 3 S-adenosyl-L-methionine = N(6),N(6),N(6)-trimethyl-L-lysyl-[protein] + 3 S-adenosyl-L-homocysteine + 3 H(+)</text>
        <dbReference type="Rhea" id="RHEA:54192"/>
        <dbReference type="Rhea" id="RHEA-COMP:9752"/>
        <dbReference type="Rhea" id="RHEA-COMP:13826"/>
        <dbReference type="ChEBI" id="CHEBI:15378"/>
        <dbReference type="ChEBI" id="CHEBI:29969"/>
        <dbReference type="ChEBI" id="CHEBI:57856"/>
        <dbReference type="ChEBI" id="CHEBI:59789"/>
        <dbReference type="ChEBI" id="CHEBI:61961"/>
    </reaction>
</comment>
<dbReference type="Pfam" id="PF06325">
    <property type="entry name" value="PrmA"/>
    <property type="match status" value="1"/>
</dbReference>
<dbReference type="EMBL" id="AP012273">
    <property type="protein sequence ID" value="BAO43029.1"/>
    <property type="molecule type" value="Genomic_DNA"/>
</dbReference>
<dbReference type="GO" id="GO:0016279">
    <property type="term" value="F:protein-lysine N-methyltransferase activity"/>
    <property type="evidence" value="ECO:0007669"/>
    <property type="project" value="TreeGrafter"/>
</dbReference>
<dbReference type="AlphaFoldDB" id="A0A7U6JFJ7"/>
<protein>
    <recommendedName>
        <fullName evidence="6">Ribosomal protein L11 methyltransferase</fullName>
        <shortName evidence="6">L11 Mtase</shortName>
        <ecNumber evidence="6">2.1.1.-</ecNumber>
    </recommendedName>
</protein>
<keyword evidence="3 6" id="KW-0489">Methyltransferase</keyword>
<evidence type="ECO:0000256" key="2">
    <source>
        <dbReference type="ARBA" id="ARBA00022490"/>
    </source>
</evidence>
<keyword evidence="5 6" id="KW-0949">S-adenosyl-L-methionine</keyword>
<accession>A0A7U6JFJ7</accession>
<evidence type="ECO:0000256" key="6">
    <source>
        <dbReference type="HAMAP-Rule" id="MF_00735"/>
    </source>
</evidence>
<dbReference type="PANTHER" id="PTHR43648">
    <property type="entry name" value="ELECTRON TRANSFER FLAVOPROTEIN BETA SUBUNIT LYSINE METHYLTRANSFERASE"/>
    <property type="match status" value="1"/>
</dbReference>
<name>A0A7U6JFJ7_9GAMM</name>
<dbReference type="HAMAP" id="MF_00735">
    <property type="entry name" value="Methyltr_PrmA"/>
    <property type="match status" value="1"/>
</dbReference>
<dbReference type="Proteomes" id="UP000031631">
    <property type="component" value="Chromosome"/>
</dbReference>
<evidence type="ECO:0000313" key="8">
    <source>
        <dbReference type="Proteomes" id="UP000031631"/>
    </source>
</evidence>
<dbReference type="NCBIfam" id="TIGR00406">
    <property type="entry name" value="prmA"/>
    <property type="match status" value="1"/>
</dbReference>
<keyword evidence="7" id="KW-0687">Ribonucleoprotein</keyword>
<feature type="binding site" evidence="6">
    <location>
        <position position="188"/>
    </location>
    <ligand>
        <name>S-adenosyl-L-methionine</name>
        <dbReference type="ChEBI" id="CHEBI:59789"/>
    </ligand>
</feature>
<dbReference type="GO" id="GO:0005829">
    <property type="term" value="C:cytosol"/>
    <property type="evidence" value="ECO:0007669"/>
    <property type="project" value="TreeGrafter"/>
</dbReference>
<dbReference type="GO" id="GO:0005840">
    <property type="term" value="C:ribosome"/>
    <property type="evidence" value="ECO:0007669"/>
    <property type="project" value="UniProtKB-KW"/>
</dbReference>
<evidence type="ECO:0000256" key="3">
    <source>
        <dbReference type="ARBA" id="ARBA00022603"/>
    </source>
</evidence>
<feature type="binding site" evidence="6">
    <location>
        <position position="145"/>
    </location>
    <ligand>
        <name>S-adenosyl-L-methionine</name>
        <dbReference type="ChEBI" id="CHEBI:59789"/>
    </ligand>
</feature>
<dbReference type="RefSeq" id="WP_041064211.1">
    <property type="nucleotide sequence ID" value="NZ_AP012273.1"/>
</dbReference>
<keyword evidence="4 6" id="KW-0808">Transferase</keyword>
<proteinExistence type="inferred from homology"/>
<comment type="similarity">
    <text evidence="1 6">Belongs to the methyltransferase superfamily. PrmA family.</text>
</comment>
<sequence length="292" mass="32192">MPWLQAHLEVEKSQAPLVELLFEQLGALSITLEDARDEPMLEPPPGAMPLWRETRVTGLFDGTTDADHLRTRIDEVLNRENSRNLTLEILEDQAWERTWLEHFQPLRFGDNLWICPTGRQVEQPDATIIHLDPGLAFGTGTHPTTALCLEWIDAADLEGKTVMDFGCGSGILAIAALKRGARQAIAIDHDPQALIATRSNAERNQVSERLTTLAADEFQPREADVVLANILANVLVDLSPLICSLVRTGGELVLSGILQHQAQDVARAYEPAIHLQPPAALDGWVRLQGVHA</sequence>